<proteinExistence type="predicted"/>
<dbReference type="RefSeq" id="WP_331255976.1">
    <property type="nucleotide sequence ID" value="NZ_CP133270.1"/>
</dbReference>
<sequence length="158" mass="16986">MKSYLLTTLSILAVTSALSATDTTTPPTTTATVPLTSGTTTALTSEQAKEVQQLIQSTIQSNPKMVIEALQAGMEQAKKEELTKMKQAVASNSEKIFKDPDAPKGGSKTGPVILAIFADPNCGACKMFQNELNKTTQKPTPTFKWFTKIFRSSVSPQL</sequence>
<reference evidence="2 3" key="1">
    <citation type="journal article" date="2024" name="Environ. Microbiol.">
        <title>Novel evolutionary insights on the interactions of the Holosporales (Alphaproteobacteria) with eukaryotic hosts from comparative genomics.</title>
        <authorList>
            <person name="Giovannini M."/>
            <person name="Petroni G."/>
            <person name="Castelli M."/>
        </authorList>
    </citation>
    <scope>NUCLEOTIDE SEQUENCE [LARGE SCALE GENOMIC DNA]</scope>
    <source>
        <strain evidence="2 3">US_Bl 15I1</strain>
    </source>
</reference>
<dbReference type="EMBL" id="CP133270">
    <property type="protein sequence ID" value="WVX67195.1"/>
    <property type="molecule type" value="Genomic_DNA"/>
</dbReference>
<dbReference type="Proteomes" id="UP001330434">
    <property type="component" value="Chromosome"/>
</dbReference>
<dbReference type="SUPFAM" id="SSF52833">
    <property type="entry name" value="Thioredoxin-like"/>
    <property type="match status" value="1"/>
</dbReference>
<keyword evidence="3" id="KW-1185">Reference proteome</keyword>
<gene>
    <name evidence="2" type="ORF">Bealeia1_01393</name>
</gene>
<organism evidence="2 3">
    <name type="scientific">Candidatus Bealeia paramacronuclearis</name>
    <dbReference type="NCBI Taxonomy" id="1921001"/>
    <lineage>
        <taxon>Bacteria</taxon>
        <taxon>Pseudomonadati</taxon>
        <taxon>Pseudomonadota</taxon>
        <taxon>Alphaproteobacteria</taxon>
        <taxon>Holosporales</taxon>
        <taxon>Holosporaceae</taxon>
        <taxon>Candidatus Bealeia</taxon>
    </lineage>
</organism>
<evidence type="ECO:0000256" key="1">
    <source>
        <dbReference type="SAM" id="SignalP"/>
    </source>
</evidence>
<accession>A0ABZ2C491</accession>
<feature type="signal peptide" evidence="1">
    <location>
        <begin position="1"/>
        <end position="19"/>
    </location>
</feature>
<name>A0ABZ2C491_9PROT</name>
<dbReference type="Gene3D" id="3.40.30.10">
    <property type="entry name" value="Glutaredoxin"/>
    <property type="match status" value="1"/>
</dbReference>
<keyword evidence="1" id="KW-0732">Signal</keyword>
<feature type="chain" id="PRO_5047314515" evidence="1">
    <location>
        <begin position="20"/>
        <end position="158"/>
    </location>
</feature>
<protein>
    <submittedName>
        <fullName evidence="2">DsbA family domain protein</fullName>
    </submittedName>
</protein>
<dbReference type="InterPro" id="IPR036249">
    <property type="entry name" value="Thioredoxin-like_sf"/>
</dbReference>
<evidence type="ECO:0000313" key="3">
    <source>
        <dbReference type="Proteomes" id="UP001330434"/>
    </source>
</evidence>
<evidence type="ECO:0000313" key="2">
    <source>
        <dbReference type="EMBL" id="WVX67195.1"/>
    </source>
</evidence>